<reference evidence="8" key="2">
    <citation type="submission" date="2023-06" db="EMBL/GenBank/DDBJ databases">
        <authorList>
            <consortium name="Lawrence Berkeley National Laboratory"/>
            <person name="Haridas S."/>
            <person name="Hensen N."/>
            <person name="Bonometti L."/>
            <person name="Westerberg I."/>
            <person name="Brannstrom I.O."/>
            <person name="Guillou S."/>
            <person name="Cros-Aarteil S."/>
            <person name="Calhoun S."/>
            <person name="Kuo A."/>
            <person name="Mondo S."/>
            <person name="Pangilinan J."/>
            <person name="Riley R."/>
            <person name="Labutti K."/>
            <person name="Andreopoulos B."/>
            <person name="Lipzen A."/>
            <person name="Chen C."/>
            <person name="Yanf M."/>
            <person name="Daum C."/>
            <person name="Ng V."/>
            <person name="Clum A."/>
            <person name="Steindorff A."/>
            <person name="Ohm R."/>
            <person name="Martin F."/>
            <person name="Silar P."/>
            <person name="Natvig D."/>
            <person name="Lalanne C."/>
            <person name="Gautier V."/>
            <person name="Ament-Velasquez S.L."/>
            <person name="Kruys A."/>
            <person name="Hutchinson M.I."/>
            <person name="Powell A.J."/>
            <person name="Barry K."/>
            <person name="Miller A.N."/>
            <person name="Grigoriev I.V."/>
            <person name="Debuchy R."/>
            <person name="Gladieux P."/>
            <person name="Thoren M.H."/>
            <person name="Johannesson H."/>
        </authorList>
    </citation>
    <scope>NUCLEOTIDE SEQUENCE</scope>
    <source>
        <strain evidence="8">CBS 168.71</strain>
    </source>
</reference>
<dbReference type="PANTHER" id="PTHR45997">
    <property type="entry name" value="DNA LIGASE 4"/>
    <property type="match status" value="1"/>
</dbReference>
<feature type="region of interest" description="Disordered" evidence="6">
    <location>
        <begin position="876"/>
        <end position="930"/>
    </location>
</feature>
<dbReference type="GO" id="GO:0005524">
    <property type="term" value="F:ATP binding"/>
    <property type="evidence" value="ECO:0007669"/>
    <property type="project" value="UniProtKB-KW"/>
</dbReference>
<evidence type="ECO:0000256" key="5">
    <source>
        <dbReference type="ARBA" id="ARBA00023242"/>
    </source>
</evidence>
<dbReference type="InterPro" id="IPR012310">
    <property type="entry name" value="DNA_ligase_ATP-dep_cent"/>
</dbReference>
<feature type="compositionally biased region" description="Low complexity" evidence="6">
    <location>
        <begin position="984"/>
        <end position="1002"/>
    </location>
</feature>
<keyword evidence="3" id="KW-0547">Nucleotide-binding</keyword>
<keyword evidence="4" id="KW-0067">ATP-binding</keyword>
<dbReference type="Gene3D" id="1.10.3260.10">
    <property type="entry name" value="DNA ligase, ATP-dependent, N-terminal domain"/>
    <property type="match status" value="1"/>
</dbReference>
<dbReference type="GO" id="GO:0003910">
    <property type="term" value="F:DNA ligase (ATP) activity"/>
    <property type="evidence" value="ECO:0007669"/>
    <property type="project" value="InterPro"/>
</dbReference>
<evidence type="ECO:0000313" key="8">
    <source>
        <dbReference type="EMBL" id="KAK3299366.1"/>
    </source>
</evidence>
<dbReference type="InterPro" id="IPR036599">
    <property type="entry name" value="DNA_ligase_N_sf"/>
</dbReference>
<accession>A0AAE0HMW1</accession>
<feature type="region of interest" description="Disordered" evidence="6">
    <location>
        <begin position="682"/>
        <end position="813"/>
    </location>
</feature>
<evidence type="ECO:0000256" key="3">
    <source>
        <dbReference type="ARBA" id="ARBA00022741"/>
    </source>
</evidence>
<feature type="compositionally biased region" description="Basic and acidic residues" evidence="6">
    <location>
        <begin position="768"/>
        <end position="777"/>
    </location>
</feature>
<evidence type="ECO:0000256" key="2">
    <source>
        <dbReference type="ARBA" id="ARBA00022598"/>
    </source>
</evidence>
<dbReference type="GO" id="GO:0006297">
    <property type="term" value="P:nucleotide-excision repair, DNA gap filling"/>
    <property type="evidence" value="ECO:0007669"/>
    <property type="project" value="TreeGrafter"/>
</dbReference>
<feature type="domain" description="ATP-dependent DNA ligase family profile" evidence="7">
    <location>
        <begin position="382"/>
        <end position="522"/>
    </location>
</feature>
<organism evidence="8 9">
    <name type="scientific">Chaetomium fimeti</name>
    <dbReference type="NCBI Taxonomy" id="1854472"/>
    <lineage>
        <taxon>Eukaryota</taxon>
        <taxon>Fungi</taxon>
        <taxon>Dikarya</taxon>
        <taxon>Ascomycota</taxon>
        <taxon>Pezizomycotina</taxon>
        <taxon>Sordariomycetes</taxon>
        <taxon>Sordariomycetidae</taxon>
        <taxon>Sordariales</taxon>
        <taxon>Chaetomiaceae</taxon>
        <taxon>Chaetomium</taxon>
    </lineage>
</organism>
<evidence type="ECO:0000256" key="4">
    <source>
        <dbReference type="ARBA" id="ARBA00022840"/>
    </source>
</evidence>
<dbReference type="InterPro" id="IPR029710">
    <property type="entry name" value="LIG4"/>
</dbReference>
<dbReference type="GO" id="GO:0006310">
    <property type="term" value="P:DNA recombination"/>
    <property type="evidence" value="ECO:0007669"/>
    <property type="project" value="InterPro"/>
</dbReference>
<gene>
    <name evidence="8" type="ORF">B0H64DRAFT_98846</name>
</gene>
<keyword evidence="9" id="KW-1185">Reference proteome</keyword>
<protein>
    <recommendedName>
        <fullName evidence="7">ATP-dependent DNA ligase family profile domain-containing protein</fullName>
    </recommendedName>
</protein>
<dbReference type="EMBL" id="JAUEPN010000002">
    <property type="protein sequence ID" value="KAK3299366.1"/>
    <property type="molecule type" value="Genomic_DNA"/>
</dbReference>
<comment type="caution">
    <text evidence="8">The sequence shown here is derived from an EMBL/GenBank/DDBJ whole genome shotgun (WGS) entry which is preliminary data.</text>
</comment>
<dbReference type="Gene3D" id="3.30.470.30">
    <property type="entry name" value="DNA ligase/mRNA capping enzyme"/>
    <property type="match status" value="1"/>
</dbReference>
<dbReference type="GeneID" id="87846011"/>
<dbReference type="InterPro" id="IPR012308">
    <property type="entry name" value="DNA_ligase_ATP-dep_N"/>
</dbReference>
<evidence type="ECO:0000256" key="1">
    <source>
        <dbReference type="ARBA" id="ARBA00007572"/>
    </source>
</evidence>
<dbReference type="CDD" id="cd08039">
    <property type="entry name" value="Adenylation_DNA_ligase_Fungal"/>
    <property type="match status" value="1"/>
</dbReference>
<proteinExistence type="inferred from homology"/>
<dbReference type="PROSITE" id="PS50160">
    <property type="entry name" value="DNA_LIGASE_A3"/>
    <property type="match status" value="1"/>
</dbReference>
<dbReference type="Pfam" id="PF01068">
    <property type="entry name" value="DNA_ligase_A_M"/>
    <property type="match status" value="1"/>
</dbReference>
<name>A0AAE0HMW1_9PEZI</name>
<feature type="compositionally biased region" description="Polar residues" evidence="6">
    <location>
        <begin position="682"/>
        <end position="733"/>
    </location>
</feature>
<dbReference type="Gene3D" id="2.40.50.140">
    <property type="entry name" value="Nucleic acid-binding proteins"/>
    <property type="match status" value="1"/>
</dbReference>
<dbReference type="AlphaFoldDB" id="A0AAE0HMW1"/>
<dbReference type="GO" id="GO:0032807">
    <property type="term" value="C:DNA ligase IV complex"/>
    <property type="evidence" value="ECO:0007669"/>
    <property type="project" value="TreeGrafter"/>
</dbReference>
<dbReference type="SUPFAM" id="SSF56091">
    <property type="entry name" value="DNA ligase/mRNA capping enzyme, catalytic domain"/>
    <property type="match status" value="1"/>
</dbReference>
<evidence type="ECO:0000256" key="6">
    <source>
        <dbReference type="SAM" id="MobiDB-lite"/>
    </source>
</evidence>
<dbReference type="GO" id="GO:0003677">
    <property type="term" value="F:DNA binding"/>
    <property type="evidence" value="ECO:0007669"/>
    <property type="project" value="InterPro"/>
</dbReference>
<feature type="compositionally biased region" description="Polar residues" evidence="6">
    <location>
        <begin position="876"/>
        <end position="895"/>
    </location>
</feature>
<feature type="region of interest" description="Disordered" evidence="6">
    <location>
        <begin position="981"/>
        <end position="1005"/>
    </location>
</feature>
<evidence type="ECO:0000313" key="9">
    <source>
        <dbReference type="Proteomes" id="UP001278766"/>
    </source>
</evidence>
<feature type="compositionally biased region" description="Polar residues" evidence="6">
    <location>
        <begin position="795"/>
        <end position="811"/>
    </location>
</feature>
<comment type="similarity">
    <text evidence="1">Belongs to the ATP-dependent DNA ligase family.</text>
</comment>
<sequence length="1088" mass="120300">MPFLFSYVCDLLQRLEDNRLARSGLKSNAVIIQEWFRGHHGLLHRDDHNSAPLLSALLPEKRTDRVYFIREKKLQAIIGRALGLGRSRIAELGRWTNPEAAADLADCVEGILKQTPNPGLPTHMSVTVEEIDGLLHSIAAACRFSSPSVRRSAENRPADRELSLGELYRRLSARDAKWLTRLLLKNYEPVVLDQSVVCAGYHPLLPTILKVQDDLAVAGRILDTLKLDRTVTGKSELAEYLKPTLGVKIGRQMWMKGRSIKHSLSMVQGRISCEEKMDGEYCQIHIDLSKGRDCIQIFSKSGKDSTKDRIALHDSIRKSLQLGHPSCPLRHGCILEGELVVYSDKHHKVLDFHKIRKHVSRSGSFLGTDKDSQPHPWEHLMIVCYDLLMIDNESLLAVKHSERFQRLKSVITLIPGRSALVKRELIDCGRPSAVSDLRRVFAKCITARGEGLVLKADDPYFDFSTQWRPFSCCAIKLKKEYIGHFGDIGDFAVVGARFDAAKARTYGIPGLKWTHFYVGCLDNKDEVQRFGKRPVFVVTNVVELNAKQLAAFVSSVNPESIRPEENTAISLRIEPGIDLGKRPSFIFPTPPVFDLRCFSFDKEGNTGFWSPRFPSVSKIHCDRTYHDTISFEELQEMAANERKSPPPEDSQELLGWIAALENSEPKRTADTASQATISTVANSVAQSSQTPKPGNQQGSAAQSSTTENMSDFARQTQSAHVGVQMTQTTSTVAQELEPAASARTDSQSATTLGRKRPLEPSTQSSIPERSKIQRRSSDQVASAASLPGNDEAGPSVSQPEPSAGTHISPSRRSAAVILPTLRPSLRAEATVPSSSGPSHEASMGSMLEGLRPSLQASISFHETMLRSFAARAPSTPAVTSSAEVQEAGSQPSEQPAEQGADQPDQPNQPDQPADQTADNTADNTAVGTASPKCRYLGDTCEILGYSILVSPCVADFPWVTDNLLGGHGVTEFLRDPKEWPNAQAGRAAPSGTPTPAPSGSSSSRRRTKIIIVDRRREQPTIDFLDSVEAADLRRRNGEREYVPIYDWHVLEEIRAEERRLYNTHQTPGHQFDLAHQASIWRRFWIGLA</sequence>
<dbReference type="Pfam" id="PF04675">
    <property type="entry name" value="DNA_ligase_A_N"/>
    <property type="match status" value="1"/>
</dbReference>
<dbReference type="InterPro" id="IPR012340">
    <property type="entry name" value="NA-bd_OB-fold"/>
</dbReference>
<dbReference type="RefSeq" id="XP_062662880.1">
    <property type="nucleotide sequence ID" value="XM_062809063.1"/>
</dbReference>
<feature type="compositionally biased region" description="Low complexity" evidence="6">
    <location>
        <begin position="900"/>
        <end position="919"/>
    </location>
</feature>
<evidence type="ECO:0000259" key="7">
    <source>
        <dbReference type="PROSITE" id="PS50160"/>
    </source>
</evidence>
<dbReference type="GO" id="GO:0006303">
    <property type="term" value="P:double-strand break repair via nonhomologous end joining"/>
    <property type="evidence" value="ECO:0007669"/>
    <property type="project" value="TreeGrafter"/>
</dbReference>
<keyword evidence="2" id="KW-0436">Ligase</keyword>
<reference evidence="8" key="1">
    <citation type="journal article" date="2023" name="Mol. Phylogenet. Evol.">
        <title>Genome-scale phylogeny and comparative genomics of the fungal order Sordariales.</title>
        <authorList>
            <person name="Hensen N."/>
            <person name="Bonometti L."/>
            <person name="Westerberg I."/>
            <person name="Brannstrom I.O."/>
            <person name="Guillou S."/>
            <person name="Cros-Aarteil S."/>
            <person name="Calhoun S."/>
            <person name="Haridas S."/>
            <person name="Kuo A."/>
            <person name="Mondo S."/>
            <person name="Pangilinan J."/>
            <person name="Riley R."/>
            <person name="LaButti K."/>
            <person name="Andreopoulos B."/>
            <person name="Lipzen A."/>
            <person name="Chen C."/>
            <person name="Yan M."/>
            <person name="Daum C."/>
            <person name="Ng V."/>
            <person name="Clum A."/>
            <person name="Steindorff A."/>
            <person name="Ohm R.A."/>
            <person name="Martin F."/>
            <person name="Silar P."/>
            <person name="Natvig D.O."/>
            <person name="Lalanne C."/>
            <person name="Gautier V."/>
            <person name="Ament-Velasquez S.L."/>
            <person name="Kruys A."/>
            <person name="Hutchinson M.I."/>
            <person name="Powell A.J."/>
            <person name="Barry K."/>
            <person name="Miller A.N."/>
            <person name="Grigoriev I.V."/>
            <person name="Debuchy R."/>
            <person name="Gladieux P."/>
            <person name="Hiltunen Thoren M."/>
            <person name="Johannesson H."/>
        </authorList>
    </citation>
    <scope>NUCLEOTIDE SEQUENCE</scope>
    <source>
        <strain evidence="8">CBS 168.71</strain>
    </source>
</reference>
<keyword evidence="5" id="KW-0539">Nucleus</keyword>
<dbReference type="Proteomes" id="UP001278766">
    <property type="component" value="Unassembled WGS sequence"/>
</dbReference>
<dbReference type="PANTHER" id="PTHR45997:SF2">
    <property type="entry name" value="ATP DEPENDENT DNA LIGASE DOMAIN PROTEIN (AFU_ORTHOLOGUE AFUA_5G02430)"/>
    <property type="match status" value="1"/>
</dbReference>